<evidence type="ECO:0000256" key="1">
    <source>
        <dbReference type="SAM" id="Phobius"/>
    </source>
</evidence>
<proteinExistence type="predicted"/>
<name>A0A7C2QYR5_9FLAO</name>
<feature type="transmembrane region" description="Helical" evidence="1">
    <location>
        <begin position="290"/>
        <end position="309"/>
    </location>
</feature>
<comment type="caution">
    <text evidence="2">The sequence shown here is derived from an EMBL/GenBank/DDBJ whole genome shotgun (WGS) entry which is preliminary data.</text>
</comment>
<dbReference type="EMBL" id="DSEE01000230">
    <property type="protein sequence ID" value="HER40190.1"/>
    <property type="molecule type" value="Genomic_DNA"/>
</dbReference>
<feature type="transmembrane region" description="Helical" evidence="1">
    <location>
        <begin position="346"/>
        <end position="374"/>
    </location>
</feature>
<accession>A0A7C2QYR5</accession>
<organism evidence="2">
    <name type="scientific">Salinimicrobium catena</name>
    <dbReference type="NCBI Taxonomy" id="390640"/>
    <lineage>
        <taxon>Bacteria</taxon>
        <taxon>Pseudomonadati</taxon>
        <taxon>Bacteroidota</taxon>
        <taxon>Flavobacteriia</taxon>
        <taxon>Flavobacteriales</taxon>
        <taxon>Flavobacteriaceae</taxon>
        <taxon>Salinimicrobium</taxon>
    </lineage>
</organism>
<dbReference type="InterPro" id="IPR022134">
    <property type="entry name" value="DUF3667"/>
</dbReference>
<reference evidence="2" key="1">
    <citation type="journal article" date="2020" name="mSystems">
        <title>Genome- and Community-Level Interaction Insights into Carbon Utilization and Element Cycling Functions of Hydrothermarchaeota in Hydrothermal Sediment.</title>
        <authorList>
            <person name="Zhou Z."/>
            <person name="Liu Y."/>
            <person name="Xu W."/>
            <person name="Pan J."/>
            <person name="Luo Z.H."/>
            <person name="Li M."/>
        </authorList>
    </citation>
    <scope>NUCLEOTIDE SEQUENCE [LARGE SCALE GENOMIC DNA]</scope>
    <source>
        <strain evidence="2">SpSt-1235</strain>
    </source>
</reference>
<keyword evidence="1" id="KW-0472">Membrane</keyword>
<gene>
    <name evidence="2" type="ORF">ENO10_03125</name>
</gene>
<dbReference type="AlphaFoldDB" id="A0A7C2QYR5"/>
<dbReference type="Pfam" id="PF12412">
    <property type="entry name" value="DUF3667"/>
    <property type="match status" value="1"/>
</dbReference>
<feature type="transmembrane region" description="Helical" evidence="1">
    <location>
        <begin position="259"/>
        <end position="278"/>
    </location>
</feature>
<sequence>MNTEKKTSLPVVFPKIRKERHELKYRSTECLNCHHPLDLSDQYCPNCSQLNSTKKLAFNDFFNEFFAGIFAYDSRLYRTLGALLFKPGKISKDYIEGKRVRYANPYRFYLSASIIFFLVWSVPQDFENMETNGVLDPDERQVAELDSALTAQRATNPTLDSLLGEKLSIVADTAKKEEKVVYFSERELDSLPFLRKTGKKLEVFFNYYERTEEKNIDNALDSLEYTNTRLNHWLYKKTVDAHVFINQPGVFASYFVSKLPFIIFFYLPVFALFIWLLYLRRPFTYMEHLIFTFHNQTTWFVLFGMAVILNYIFNIGWITGIAILIFLFYLYKAFRRFYGQGRVKTILKFIIINIIFFTLAIVATLFSILASFAIY</sequence>
<keyword evidence="1" id="KW-1133">Transmembrane helix</keyword>
<keyword evidence="1" id="KW-0812">Transmembrane</keyword>
<evidence type="ECO:0000313" key="2">
    <source>
        <dbReference type="EMBL" id="HER40190.1"/>
    </source>
</evidence>
<dbReference type="Proteomes" id="UP000885753">
    <property type="component" value="Unassembled WGS sequence"/>
</dbReference>
<protein>
    <submittedName>
        <fullName evidence="2">DUF3667 domain-containing protein</fullName>
    </submittedName>
</protein>